<evidence type="ECO:0000313" key="3">
    <source>
        <dbReference type="Proteomes" id="UP000677082"/>
    </source>
</evidence>
<comment type="caution">
    <text evidence="2">The sequence shown here is derived from an EMBL/GenBank/DDBJ whole genome shotgun (WGS) entry which is preliminary data.</text>
</comment>
<dbReference type="SUPFAM" id="SSF160904">
    <property type="entry name" value="Jann2411-like"/>
    <property type="match status" value="1"/>
</dbReference>
<dbReference type="RefSeq" id="WP_213005538.1">
    <property type="nucleotide sequence ID" value="NZ_BOQN01000016.1"/>
</dbReference>
<name>A0A919T816_9ACTN</name>
<feature type="domain" description="Zinc finger CGNR" evidence="1">
    <location>
        <begin position="137"/>
        <end position="179"/>
    </location>
</feature>
<gene>
    <name evidence="2" type="ORF">Ato02nite_013680</name>
</gene>
<keyword evidence="3" id="KW-1185">Reference proteome</keyword>
<dbReference type="InterPro" id="IPR010852">
    <property type="entry name" value="ABATE"/>
</dbReference>
<dbReference type="Pfam" id="PF11706">
    <property type="entry name" value="zf-CGNR"/>
    <property type="match status" value="1"/>
</dbReference>
<dbReference type="PANTHER" id="PTHR35525:SF3">
    <property type="entry name" value="BLL6575 PROTEIN"/>
    <property type="match status" value="1"/>
</dbReference>
<sequence length="189" mass="20684">MSDEIAVPAAALLVRDFVNTYEPQIDEESLTSANSLAHWFAERGLLRAGARLKAADLAVAIAFREGLRAVLLGHASHPTDPEPLQRLEEVLAVVPVRLSFAAGRPQLVPAGDQPLDRALAGLIEAIRQCTEDGIWGRLKACDRDTCRWAYYDASRNQARRWCTMATCGSVIKTRRARRKAAVAPVGDQP</sequence>
<dbReference type="Proteomes" id="UP000677082">
    <property type="component" value="Unassembled WGS sequence"/>
</dbReference>
<accession>A0A919T816</accession>
<reference evidence="2 3" key="1">
    <citation type="submission" date="2021-03" db="EMBL/GenBank/DDBJ databases">
        <title>Whole genome shotgun sequence of Actinoplanes toevensis NBRC 105298.</title>
        <authorList>
            <person name="Komaki H."/>
            <person name="Tamura T."/>
        </authorList>
    </citation>
    <scope>NUCLEOTIDE SEQUENCE [LARGE SCALE GENOMIC DNA]</scope>
    <source>
        <strain evidence="2 3">NBRC 105298</strain>
    </source>
</reference>
<dbReference type="AlphaFoldDB" id="A0A919T816"/>
<evidence type="ECO:0000313" key="2">
    <source>
        <dbReference type="EMBL" id="GIM89575.1"/>
    </source>
</evidence>
<dbReference type="EMBL" id="BOQN01000016">
    <property type="protein sequence ID" value="GIM89575.1"/>
    <property type="molecule type" value="Genomic_DNA"/>
</dbReference>
<dbReference type="Gene3D" id="1.10.3300.10">
    <property type="entry name" value="Jann2411-like domain"/>
    <property type="match status" value="1"/>
</dbReference>
<dbReference type="Pfam" id="PF07336">
    <property type="entry name" value="ABATE"/>
    <property type="match status" value="1"/>
</dbReference>
<protein>
    <recommendedName>
        <fullName evidence="1">Zinc finger CGNR domain-containing protein</fullName>
    </recommendedName>
</protein>
<dbReference type="PANTHER" id="PTHR35525">
    <property type="entry name" value="BLL6575 PROTEIN"/>
    <property type="match status" value="1"/>
</dbReference>
<dbReference type="InterPro" id="IPR021005">
    <property type="entry name" value="Znf_CGNR"/>
</dbReference>
<evidence type="ECO:0000259" key="1">
    <source>
        <dbReference type="Pfam" id="PF11706"/>
    </source>
</evidence>
<organism evidence="2 3">
    <name type="scientific">Paractinoplanes toevensis</name>
    <dbReference type="NCBI Taxonomy" id="571911"/>
    <lineage>
        <taxon>Bacteria</taxon>
        <taxon>Bacillati</taxon>
        <taxon>Actinomycetota</taxon>
        <taxon>Actinomycetes</taxon>
        <taxon>Micromonosporales</taxon>
        <taxon>Micromonosporaceae</taxon>
        <taxon>Paractinoplanes</taxon>
    </lineage>
</organism>
<dbReference type="InterPro" id="IPR023286">
    <property type="entry name" value="ABATE_dom_sf"/>
</dbReference>
<proteinExistence type="predicted"/>